<dbReference type="GO" id="GO:0035725">
    <property type="term" value="P:sodium ion transmembrane transport"/>
    <property type="evidence" value="ECO:0007669"/>
    <property type="project" value="TreeGrafter"/>
</dbReference>
<dbReference type="Gene3D" id="2.60.120.10">
    <property type="entry name" value="Jelly Rolls"/>
    <property type="match status" value="1"/>
</dbReference>
<sequence>MEERPPINKRPQMRKSSLGTTIRNTGMSTRHIYEMQVKTANYEAMMQRFQLRKVSDLGPASSKFEAEKLVMDKENGGVKKKPRHQTVRFSLQRMMRSLTRWKTWRKVLHSLGSPITPTSRVATMHGIVMFCTYHFQLFYLPFGPSYYPHGSADQNTLVTSRRLIARNYLNKWFVIDFLSATPRCGFQYLITGSLEENTPAITQSETALMVLRVLRITLNDRAILLSRVVRISKAMAAWLRYSRFSHLLGIAQLMWLVLLIAHYMACLWHVVSESNTSQSTGTTDENLFSTVAILVGSVILAIVFGNVAMLVSNFNASTTNYHRKMEAVFATMDKMHLPEKLRDRIHQYYTHVWTEYECLDGDIVKFQRELTHTLGLEVGLYKYMNLVTEIPFWKDCSPDFATQIILNLAVRVYLPDDYVVRTGETCDEMFMINRGICALSYIWDSESESEAEASDSDSGSSTGSTRFTGPESSRFAFNSQVRGSAKFKLQSDSKSTSADDSSSHVRPQQYRLPGDALSPSTPMTTDRSVENTDNCETQLMYPGETTGEMGLIMNHMQAGSIRAVTYVEMCILDRATFQRLISRYPKDRRTVLTHLLRDSIEKGQFPFSWEEISDVVLSQRQRRGDLGATLDNTHTAITPAEAAQSLVERLDVELHDKTIKFGLQGSDKPLEQQLPPIQGIALNKASTTCDHGNTRATEARSPVQMSAPAGDNSHDELLEMVRAMTGAITRMEIDLKSMKARVDQLPSTCTAVDVSAPCNGVMPARVSHPAARRATNTVPHTLPKIKRLNRVKSSLGAETATNREFTVGKDSGNPFGVKIKRSSSTKDMNSGTVRAADTHSSQVPVSGKLLLRESAHLEAIFRAPDPDEDVVTEPMPFESKTFEATPIIFNSTKLGACISIKTCFNDRAHWAVWTDLEEGEQLVFYDDASCTGKSVVTPTAPNGNINFFDQNVGMAGEVSAFKTWKEGMLDSPTKIVGFSTPEDTIDELLSVKPESLIANSECK</sequence>
<evidence type="ECO:0000256" key="2">
    <source>
        <dbReference type="SAM" id="Phobius"/>
    </source>
</evidence>
<proteinExistence type="predicted"/>
<dbReference type="InterPro" id="IPR000595">
    <property type="entry name" value="cNMP-bd_dom"/>
</dbReference>
<dbReference type="CDD" id="cd00038">
    <property type="entry name" value="CAP_ED"/>
    <property type="match status" value="1"/>
</dbReference>
<keyword evidence="2" id="KW-1133">Transmembrane helix</keyword>
<keyword evidence="2" id="KW-0472">Membrane</keyword>
<feature type="domain" description="Cyclic nucleotide-binding" evidence="3">
    <location>
        <begin position="543"/>
        <end position="598"/>
    </location>
</feature>
<dbReference type="GO" id="GO:0098855">
    <property type="term" value="C:HCN channel complex"/>
    <property type="evidence" value="ECO:0007669"/>
    <property type="project" value="TreeGrafter"/>
</dbReference>
<dbReference type="InterPro" id="IPR051413">
    <property type="entry name" value="K/Na_HCN_channel"/>
</dbReference>
<evidence type="ECO:0000259" key="3">
    <source>
        <dbReference type="PROSITE" id="PS50042"/>
    </source>
</evidence>
<dbReference type="GO" id="GO:0005249">
    <property type="term" value="F:voltage-gated potassium channel activity"/>
    <property type="evidence" value="ECO:0007669"/>
    <property type="project" value="TreeGrafter"/>
</dbReference>
<evidence type="ECO:0000313" key="4">
    <source>
        <dbReference type="EMBL" id="KAE9214195.1"/>
    </source>
</evidence>
<evidence type="ECO:0000256" key="1">
    <source>
        <dbReference type="SAM" id="MobiDB-lite"/>
    </source>
</evidence>
<dbReference type="InterPro" id="IPR018488">
    <property type="entry name" value="cNMP-bd_CS"/>
</dbReference>
<dbReference type="PANTHER" id="PTHR45689:SF5">
    <property type="entry name" value="I[[H]] CHANNEL, ISOFORM E"/>
    <property type="match status" value="1"/>
</dbReference>
<evidence type="ECO:0000313" key="5">
    <source>
        <dbReference type="Proteomes" id="UP000440367"/>
    </source>
</evidence>
<feature type="compositionally biased region" description="Low complexity" evidence="1">
    <location>
        <begin position="456"/>
        <end position="465"/>
    </location>
</feature>
<gene>
    <name evidence="4" type="ORF">PF002_g17735</name>
</gene>
<dbReference type="InterPro" id="IPR018490">
    <property type="entry name" value="cNMP-bd_dom_sf"/>
</dbReference>
<dbReference type="InterPro" id="IPR014710">
    <property type="entry name" value="RmlC-like_jellyroll"/>
</dbReference>
<feature type="domain" description="Cyclic nucleotide-binding" evidence="3">
    <location>
        <begin position="392"/>
        <end position="435"/>
    </location>
</feature>
<dbReference type="SUPFAM" id="SSF81324">
    <property type="entry name" value="Voltage-gated potassium channels"/>
    <property type="match status" value="1"/>
</dbReference>
<dbReference type="AlphaFoldDB" id="A0A6A3Y8L7"/>
<protein>
    <recommendedName>
        <fullName evidence="3">Cyclic nucleotide-binding domain-containing protein</fullName>
    </recommendedName>
</protein>
<dbReference type="Gene3D" id="1.10.287.70">
    <property type="match status" value="1"/>
</dbReference>
<feature type="region of interest" description="Disordered" evidence="1">
    <location>
        <begin position="488"/>
        <end position="530"/>
    </location>
</feature>
<dbReference type="EMBL" id="QXGD01001118">
    <property type="protein sequence ID" value="KAE9214195.1"/>
    <property type="molecule type" value="Genomic_DNA"/>
</dbReference>
<dbReference type="PANTHER" id="PTHR45689">
    <property type="entry name" value="I[[H]] CHANNEL, ISOFORM E"/>
    <property type="match status" value="1"/>
</dbReference>
<feature type="transmembrane region" description="Helical" evidence="2">
    <location>
        <begin position="247"/>
        <end position="271"/>
    </location>
</feature>
<dbReference type="PROSITE" id="PS50042">
    <property type="entry name" value="CNMP_BINDING_3"/>
    <property type="match status" value="2"/>
</dbReference>
<feature type="compositionally biased region" description="Polar residues" evidence="1">
    <location>
        <begin position="518"/>
        <end position="530"/>
    </location>
</feature>
<keyword evidence="2" id="KW-0812">Transmembrane</keyword>
<feature type="transmembrane region" description="Helical" evidence="2">
    <location>
        <begin position="291"/>
        <end position="314"/>
    </location>
</feature>
<comment type="caution">
    <text evidence="4">The sequence shown here is derived from an EMBL/GenBank/DDBJ whole genome shotgun (WGS) entry which is preliminary data.</text>
</comment>
<dbReference type="PROSITE" id="PS00888">
    <property type="entry name" value="CNMP_BINDING_1"/>
    <property type="match status" value="1"/>
</dbReference>
<dbReference type="Gene3D" id="1.10.287.630">
    <property type="entry name" value="Helix hairpin bin"/>
    <property type="match status" value="1"/>
</dbReference>
<organism evidence="4 5">
    <name type="scientific">Phytophthora fragariae</name>
    <dbReference type="NCBI Taxonomy" id="53985"/>
    <lineage>
        <taxon>Eukaryota</taxon>
        <taxon>Sar</taxon>
        <taxon>Stramenopiles</taxon>
        <taxon>Oomycota</taxon>
        <taxon>Peronosporomycetes</taxon>
        <taxon>Peronosporales</taxon>
        <taxon>Peronosporaceae</taxon>
        <taxon>Phytophthora</taxon>
    </lineage>
</organism>
<dbReference type="SUPFAM" id="SSF51206">
    <property type="entry name" value="cAMP-binding domain-like"/>
    <property type="match status" value="1"/>
</dbReference>
<dbReference type="Proteomes" id="UP000440367">
    <property type="component" value="Unassembled WGS sequence"/>
</dbReference>
<feature type="region of interest" description="Disordered" evidence="1">
    <location>
        <begin position="450"/>
        <end position="472"/>
    </location>
</feature>
<name>A0A6A3Y8L7_9STRA</name>
<accession>A0A6A3Y8L7</accession>
<dbReference type="GO" id="GO:0003254">
    <property type="term" value="P:regulation of membrane depolarization"/>
    <property type="evidence" value="ECO:0007669"/>
    <property type="project" value="TreeGrafter"/>
</dbReference>
<reference evidence="4 5" key="1">
    <citation type="submission" date="2018-08" db="EMBL/GenBank/DDBJ databases">
        <title>Genomic investigation of the strawberry pathogen Phytophthora fragariae indicates pathogenicity is determined by transcriptional variation in three key races.</title>
        <authorList>
            <person name="Adams T.M."/>
            <person name="Armitage A.D."/>
            <person name="Sobczyk M.K."/>
            <person name="Bates H.J."/>
            <person name="Dunwell J.M."/>
            <person name="Nellist C.F."/>
            <person name="Harrison R.J."/>
        </authorList>
    </citation>
    <scope>NUCLEOTIDE SEQUENCE [LARGE SCALE GENOMIC DNA]</scope>
    <source>
        <strain evidence="4 5">BC-1</strain>
    </source>
</reference>